<evidence type="ECO:0000313" key="2">
    <source>
        <dbReference type="EMBL" id="WBM81642.1"/>
    </source>
</evidence>
<feature type="region of interest" description="Disordered" evidence="1">
    <location>
        <begin position="1"/>
        <end position="40"/>
    </location>
</feature>
<sequence length="61" mass="6300">MPTKVEIDGGRAAPTASTGPSTAETTAAAPRPPTTQSRAMASERLRNWCRTRVNSAASISG</sequence>
<dbReference type="RefSeq" id="WP_281533997.1">
    <property type="nucleotide sequence ID" value="NZ_CP075584.1"/>
</dbReference>
<dbReference type="Proteomes" id="UP001212421">
    <property type="component" value="Chromosome"/>
</dbReference>
<accession>A0ABY7NI36</accession>
<evidence type="ECO:0000256" key="1">
    <source>
        <dbReference type="SAM" id="MobiDB-lite"/>
    </source>
</evidence>
<dbReference type="EMBL" id="CP075584">
    <property type="protein sequence ID" value="WBM81642.1"/>
    <property type="molecule type" value="Genomic_DNA"/>
</dbReference>
<feature type="compositionally biased region" description="Low complexity" evidence="1">
    <location>
        <begin position="11"/>
        <end position="39"/>
    </location>
</feature>
<proteinExistence type="predicted"/>
<reference evidence="2 3" key="1">
    <citation type="submission" date="2021-05" db="EMBL/GenBank/DDBJ databases">
        <authorList>
            <person name="Kumar R."/>
            <person name="Kumar A."/>
            <person name="Mukhia S."/>
        </authorList>
    </citation>
    <scope>NUCLEOTIDE SEQUENCE [LARGE SCALE GENOMIC DNA]</scope>
    <source>
        <strain evidence="2 3">ERMR7:08</strain>
    </source>
</reference>
<protein>
    <submittedName>
        <fullName evidence="2">Uncharacterized protein</fullName>
    </submittedName>
</protein>
<evidence type="ECO:0000313" key="3">
    <source>
        <dbReference type="Proteomes" id="UP001212421"/>
    </source>
</evidence>
<keyword evidence="3" id="KW-1185">Reference proteome</keyword>
<name>A0ABY7NI36_9MICO</name>
<gene>
    <name evidence="2" type="ORF">KIV56_13765</name>
</gene>
<organism evidence="2 3">
    <name type="scientific">Cryobacterium breve</name>
    <dbReference type="NCBI Taxonomy" id="1259258"/>
    <lineage>
        <taxon>Bacteria</taxon>
        <taxon>Bacillati</taxon>
        <taxon>Actinomycetota</taxon>
        <taxon>Actinomycetes</taxon>
        <taxon>Micrococcales</taxon>
        <taxon>Microbacteriaceae</taxon>
        <taxon>Cryobacterium</taxon>
    </lineage>
</organism>